<dbReference type="GeneID" id="43602583"/>
<evidence type="ECO:0000256" key="6">
    <source>
        <dbReference type="ARBA" id="ARBA00038073"/>
    </source>
</evidence>
<dbReference type="PANTHER" id="PTHR28554:SF1">
    <property type="entry name" value="LARGE RIBOSOMAL SUBUNIT PROTEIN ML45"/>
    <property type="match status" value="1"/>
</dbReference>
<evidence type="ECO:0000256" key="2">
    <source>
        <dbReference type="ARBA" id="ARBA00022946"/>
    </source>
</evidence>
<evidence type="ECO:0000256" key="4">
    <source>
        <dbReference type="ARBA" id="ARBA00023128"/>
    </source>
</evidence>
<keyword evidence="12" id="KW-1185">Reference proteome</keyword>
<dbReference type="SUPFAM" id="SSF54427">
    <property type="entry name" value="NTF2-like"/>
    <property type="match status" value="1"/>
</dbReference>
<dbReference type="Gene3D" id="3.10.450.240">
    <property type="match status" value="1"/>
</dbReference>
<evidence type="ECO:0000259" key="10">
    <source>
        <dbReference type="SMART" id="SM00978"/>
    </source>
</evidence>
<organism evidence="11 12">
    <name type="scientific">Venustampulla echinocandica</name>
    <dbReference type="NCBI Taxonomy" id="2656787"/>
    <lineage>
        <taxon>Eukaryota</taxon>
        <taxon>Fungi</taxon>
        <taxon>Dikarya</taxon>
        <taxon>Ascomycota</taxon>
        <taxon>Pezizomycotina</taxon>
        <taxon>Leotiomycetes</taxon>
        <taxon>Helotiales</taxon>
        <taxon>Pleuroascaceae</taxon>
        <taxon>Venustampulla</taxon>
    </lineage>
</organism>
<comment type="caution">
    <text evidence="11">The sequence shown here is derived from an EMBL/GenBank/DDBJ whole genome shotgun (WGS) entry which is preliminary data.</text>
</comment>
<dbReference type="InterPro" id="IPR007379">
    <property type="entry name" value="Tim44-like_dom"/>
</dbReference>
<name>A0A370TBV5_9HELO</name>
<dbReference type="GO" id="GO:0005840">
    <property type="term" value="C:ribosome"/>
    <property type="evidence" value="ECO:0007669"/>
    <property type="project" value="UniProtKB-KW"/>
</dbReference>
<dbReference type="AlphaFoldDB" id="A0A370TBV5"/>
<evidence type="ECO:0000256" key="7">
    <source>
        <dbReference type="ARBA" id="ARBA00039448"/>
    </source>
</evidence>
<comment type="similarity">
    <text evidence="6">Belongs to the mitochondrion-specific ribosomal protein mL45 family.</text>
</comment>
<protein>
    <recommendedName>
        <fullName evidence="7">Large ribosomal subunit protein mL45</fullName>
    </recommendedName>
    <alternativeName>
        <fullName evidence="8">39S ribosomal protein L45, mitochondrial</fullName>
    </alternativeName>
</protein>
<feature type="region of interest" description="Disordered" evidence="9">
    <location>
        <begin position="1"/>
        <end position="22"/>
    </location>
</feature>
<evidence type="ECO:0000256" key="1">
    <source>
        <dbReference type="ARBA" id="ARBA00004173"/>
    </source>
</evidence>
<proteinExistence type="inferred from homology"/>
<dbReference type="InterPro" id="IPR051975">
    <property type="entry name" value="mtLSU_mL45"/>
</dbReference>
<keyword evidence="2" id="KW-0809">Transit peptide</keyword>
<sequence length="243" mass="27762">MFLPDPSATSTRPPIQRGGYAYTKEPREELPSTFIPPYATVKLTSTPLQYLFLQYKRLRYKARNVFALCVFKLSSPADPNGRWYSRTVKLHGGRITPTALALHKQMYSAFAEGDSQTLRKICTDGLYDSFMARLAARRKGEQVVWELVQYNRRAKMVSNRAARYPIEGSGVMQAVVRIDSTQRLTRLDQDGEVIGGSGKAKDAVEYLVLQKQFHKWTGAEWRVWGTVEETDLDTLRAWEKDDD</sequence>
<dbReference type="GO" id="GO:0005743">
    <property type="term" value="C:mitochondrial inner membrane"/>
    <property type="evidence" value="ECO:0007669"/>
    <property type="project" value="InterPro"/>
</dbReference>
<evidence type="ECO:0000313" key="11">
    <source>
        <dbReference type="EMBL" id="RDL31525.1"/>
    </source>
</evidence>
<dbReference type="GO" id="GO:1990904">
    <property type="term" value="C:ribonucleoprotein complex"/>
    <property type="evidence" value="ECO:0007669"/>
    <property type="project" value="UniProtKB-KW"/>
</dbReference>
<dbReference type="OrthoDB" id="19619at2759"/>
<evidence type="ECO:0000256" key="8">
    <source>
        <dbReference type="ARBA" id="ARBA00043031"/>
    </source>
</evidence>
<dbReference type="InterPro" id="IPR032710">
    <property type="entry name" value="NTF2-like_dom_sf"/>
</dbReference>
<dbReference type="SMART" id="SM00978">
    <property type="entry name" value="Tim44"/>
    <property type="match status" value="1"/>
</dbReference>
<dbReference type="PANTHER" id="PTHR28554">
    <property type="entry name" value="39S RIBOSOMAL PROTEIN L45, MITOCHONDRIAL"/>
    <property type="match status" value="1"/>
</dbReference>
<keyword evidence="4" id="KW-0496">Mitochondrion</keyword>
<dbReference type="Pfam" id="PF07961">
    <property type="entry name" value="MBA1"/>
    <property type="match status" value="1"/>
</dbReference>
<evidence type="ECO:0000256" key="5">
    <source>
        <dbReference type="ARBA" id="ARBA00023274"/>
    </source>
</evidence>
<dbReference type="EMBL" id="NPIC01000012">
    <property type="protein sequence ID" value="RDL31525.1"/>
    <property type="molecule type" value="Genomic_DNA"/>
</dbReference>
<gene>
    <name evidence="11" type="ORF">BP5553_09734</name>
</gene>
<dbReference type="RefSeq" id="XP_031865656.1">
    <property type="nucleotide sequence ID" value="XM_032018357.1"/>
</dbReference>
<dbReference type="Proteomes" id="UP000254866">
    <property type="component" value="Unassembled WGS sequence"/>
</dbReference>
<evidence type="ECO:0000256" key="9">
    <source>
        <dbReference type="SAM" id="MobiDB-lite"/>
    </source>
</evidence>
<evidence type="ECO:0000256" key="3">
    <source>
        <dbReference type="ARBA" id="ARBA00022980"/>
    </source>
</evidence>
<dbReference type="GO" id="GO:0032979">
    <property type="term" value="P:protein insertion into mitochondrial inner membrane from matrix"/>
    <property type="evidence" value="ECO:0007669"/>
    <property type="project" value="InterPro"/>
</dbReference>
<dbReference type="InterPro" id="IPR024621">
    <property type="entry name" value="Mba1"/>
</dbReference>
<accession>A0A370TBV5</accession>
<comment type="subcellular location">
    <subcellularLocation>
        <location evidence="1">Mitochondrion</location>
    </subcellularLocation>
</comment>
<evidence type="ECO:0000313" key="12">
    <source>
        <dbReference type="Proteomes" id="UP000254866"/>
    </source>
</evidence>
<reference evidence="11 12" key="1">
    <citation type="journal article" date="2018" name="IMA Fungus">
        <title>IMA Genome-F 9: Draft genome sequence of Annulohypoxylon stygium, Aspergillus mulundensis, Berkeleyomyces basicola (syn. Thielaviopsis basicola), Ceratocystis smalleyi, two Cercospora beticola strains, Coleophoma cylindrospora, Fusarium fracticaudum, Phialophora cf. hyalina, and Morchella septimelata.</title>
        <authorList>
            <person name="Wingfield B.D."/>
            <person name="Bills G.F."/>
            <person name="Dong Y."/>
            <person name="Huang W."/>
            <person name="Nel W.J."/>
            <person name="Swalarsk-Parry B.S."/>
            <person name="Vaghefi N."/>
            <person name="Wilken P.M."/>
            <person name="An Z."/>
            <person name="de Beer Z.W."/>
            <person name="De Vos L."/>
            <person name="Chen L."/>
            <person name="Duong T.A."/>
            <person name="Gao Y."/>
            <person name="Hammerbacher A."/>
            <person name="Kikkert J.R."/>
            <person name="Li Y."/>
            <person name="Li H."/>
            <person name="Li K."/>
            <person name="Li Q."/>
            <person name="Liu X."/>
            <person name="Ma X."/>
            <person name="Naidoo K."/>
            <person name="Pethybridge S.J."/>
            <person name="Sun J."/>
            <person name="Steenkamp E.T."/>
            <person name="van der Nest M.A."/>
            <person name="van Wyk S."/>
            <person name="Wingfield M.J."/>
            <person name="Xiong C."/>
            <person name="Yue Q."/>
            <person name="Zhang X."/>
        </authorList>
    </citation>
    <scope>NUCLEOTIDE SEQUENCE [LARGE SCALE GENOMIC DNA]</scope>
    <source>
        <strain evidence="11 12">BP 5553</strain>
    </source>
</reference>
<keyword evidence="3" id="KW-0689">Ribosomal protein</keyword>
<keyword evidence="5" id="KW-0687">Ribonucleoprotein</keyword>
<feature type="domain" description="Tim44-like" evidence="10">
    <location>
        <begin position="80"/>
        <end position="228"/>
    </location>
</feature>